<dbReference type="EMBL" id="JBHUMY010000006">
    <property type="protein sequence ID" value="MFD2660063.1"/>
    <property type="molecule type" value="Genomic_DNA"/>
</dbReference>
<dbReference type="EC" id="3.-.-.-" evidence="2"/>
<dbReference type="Pfam" id="PF00144">
    <property type="entry name" value="Beta-lactamase"/>
    <property type="match status" value="1"/>
</dbReference>
<dbReference type="InterPro" id="IPR012338">
    <property type="entry name" value="Beta-lactam/transpept-like"/>
</dbReference>
<sequence length="322" mass="36851">MNLAELESLIEPVDLRSCLIARNGRLLFEHYRNSRIPEEIAKVNSCTKSVLSALICMAMDHKRIPEADTPVSDFFPKLPKDADPRKREMKLEHLLTMTAGFEWTEFGRLKSFPRMTRSANWIDYVLEQPLSDAPGTRMEYNSGVSQLLSAILVQATGLPTARYAEEMLFGPLGIEKYKWETDPQGIHTGGYGLWLRPEDMLKFGQLYLQSGSWNRQQLISKERVLRSIQPAVPANPPNRGHYGWHWWTDSFGEESPEGRNGISPTTSFHYFYARGYGGQFIYIVPVLEVVVVLTDDKRKRDRHPANVFRDFIAPMLLRACGK</sequence>
<keyword evidence="3" id="KW-1185">Reference proteome</keyword>
<feature type="domain" description="Beta-lactamase-related" evidence="1">
    <location>
        <begin position="20"/>
        <end position="294"/>
    </location>
</feature>
<reference evidence="3" key="1">
    <citation type="journal article" date="2019" name="Int. J. Syst. Evol. Microbiol.">
        <title>The Global Catalogue of Microorganisms (GCM) 10K type strain sequencing project: providing services to taxonomists for standard genome sequencing and annotation.</title>
        <authorList>
            <consortium name="The Broad Institute Genomics Platform"/>
            <consortium name="The Broad Institute Genome Sequencing Center for Infectious Disease"/>
            <person name="Wu L."/>
            <person name="Ma J."/>
        </authorList>
    </citation>
    <scope>NUCLEOTIDE SEQUENCE [LARGE SCALE GENOMIC DNA]</scope>
    <source>
        <strain evidence="3">TISTR 1827</strain>
    </source>
</reference>
<evidence type="ECO:0000259" key="1">
    <source>
        <dbReference type="Pfam" id="PF00144"/>
    </source>
</evidence>
<name>A0ABW5QV45_9BACL</name>
<gene>
    <name evidence="2" type="ORF">ACFSW5_07240</name>
</gene>
<dbReference type="InterPro" id="IPR001466">
    <property type="entry name" value="Beta-lactam-related"/>
</dbReference>
<evidence type="ECO:0000313" key="3">
    <source>
        <dbReference type="Proteomes" id="UP001597493"/>
    </source>
</evidence>
<dbReference type="RefSeq" id="WP_379270734.1">
    <property type="nucleotide sequence ID" value="NZ_JBHUGT010000010.1"/>
</dbReference>
<dbReference type="GO" id="GO:0016787">
    <property type="term" value="F:hydrolase activity"/>
    <property type="evidence" value="ECO:0007669"/>
    <property type="project" value="UniProtKB-KW"/>
</dbReference>
<proteinExistence type="predicted"/>
<dbReference type="PANTHER" id="PTHR43283">
    <property type="entry name" value="BETA-LACTAMASE-RELATED"/>
    <property type="match status" value="1"/>
</dbReference>
<dbReference type="SUPFAM" id="SSF56601">
    <property type="entry name" value="beta-lactamase/transpeptidase-like"/>
    <property type="match status" value="1"/>
</dbReference>
<accession>A0ABW5QV45</accession>
<dbReference type="Gene3D" id="3.40.710.10">
    <property type="entry name" value="DD-peptidase/beta-lactamase superfamily"/>
    <property type="match status" value="1"/>
</dbReference>
<dbReference type="PANTHER" id="PTHR43283:SF7">
    <property type="entry name" value="BETA-LACTAMASE-RELATED DOMAIN-CONTAINING PROTEIN"/>
    <property type="match status" value="1"/>
</dbReference>
<evidence type="ECO:0000313" key="2">
    <source>
        <dbReference type="EMBL" id="MFD2660063.1"/>
    </source>
</evidence>
<comment type="caution">
    <text evidence="2">The sequence shown here is derived from an EMBL/GenBank/DDBJ whole genome shotgun (WGS) entry which is preliminary data.</text>
</comment>
<organism evidence="2 3">
    <name type="scientific">Paenibacillus thailandensis</name>
    <dbReference type="NCBI Taxonomy" id="393250"/>
    <lineage>
        <taxon>Bacteria</taxon>
        <taxon>Bacillati</taxon>
        <taxon>Bacillota</taxon>
        <taxon>Bacilli</taxon>
        <taxon>Bacillales</taxon>
        <taxon>Paenibacillaceae</taxon>
        <taxon>Paenibacillus</taxon>
    </lineage>
</organism>
<keyword evidence="2" id="KW-0378">Hydrolase</keyword>
<dbReference type="InterPro" id="IPR050789">
    <property type="entry name" value="Diverse_Enzym_Activities"/>
</dbReference>
<dbReference type="Proteomes" id="UP001597493">
    <property type="component" value="Unassembled WGS sequence"/>
</dbReference>
<protein>
    <submittedName>
        <fullName evidence="2">Serine hydrolase domain-containing protein</fullName>
        <ecNumber evidence="2">3.-.-.-</ecNumber>
    </submittedName>
</protein>